<organism evidence="1 2">
    <name type="scientific">Ceratodon purpureus</name>
    <name type="common">Fire moss</name>
    <name type="synonym">Dicranum purpureum</name>
    <dbReference type="NCBI Taxonomy" id="3225"/>
    <lineage>
        <taxon>Eukaryota</taxon>
        <taxon>Viridiplantae</taxon>
        <taxon>Streptophyta</taxon>
        <taxon>Embryophyta</taxon>
        <taxon>Bryophyta</taxon>
        <taxon>Bryophytina</taxon>
        <taxon>Bryopsida</taxon>
        <taxon>Dicranidae</taxon>
        <taxon>Pseudoditrichales</taxon>
        <taxon>Ditrichaceae</taxon>
        <taxon>Ceratodon</taxon>
    </lineage>
</organism>
<reference evidence="1" key="1">
    <citation type="submission" date="2020-06" db="EMBL/GenBank/DDBJ databases">
        <title>WGS assembly of Ceratodon purpureus strain R40.</title>
        <authorList>
            <person name="Carey S.B."/>
            <person name="Jenkins J."/>
            <person name="Shu S."/>
            <person name="Lovell J.T."/>
            <person name="Sreedasyam A."/>
            <person name="Maumus F."/>
            <person name="Tiley G.P."/>
            <person name="Fernandez-Pozo N."/>
            <person name="Barry K."/>
            <person name="Chen C."/>
            <person name="Wang M."/>
            <person name="Lipzen A."/>
            <person name="Daum C."/>
            <person name="Saski C.A."/>
            <person name="Payton A.C."/>
            <person name="Mcbreen J.C."/>
            <person name="Conrad R.E."/>
            <person name="Kollar L.M."/>
            <person name="Olsson S."/>
            <person name="Huttunen S."/>
            <person name="Landis J.B."/>
            <person name="Wickett N.J."/>
            <person name="Johnson M.G."/>
            <person name="Rensing S.A."/>
            <person name="Grimwood J."/>
            <person name="Schmutz J."/>
            <person name="Mcdaniel S.F."/>
        </authorList>
    </citation>
    <scope>NUCLEOTIDE SEQUENCE</scope>
    <source>
        <strain evidence="1">R40</strain>
    </source>
</reference>
<sequence length="66" mass="7414">MLGIRNPGQKRVFFSLPGALRSPFSRCNYFWPIGAVPGKFTCISAMLPILSQSSRSGEKRMIPWII</sequence>
<gene>
    <name evidence="1" type="ORF">KC19_1G005500</name>
</gene>
<accession>A0A8T0J393</accession>
<evidence type="ECO:0000313" key="1">
    <source>
        <dbReference type="EMBL" id="KAG0589223.1"/>
    </source>
</evidence>
<name>A0A8T0J393_CERPU</name>
<protein>
    <submittedName>
        <fullName evidence="1">Uncharacterized protein</fullName>
    </submittedName>
</protein>
<dbReference type="Proteomes" id="UP000822688">
    <property type="component" value="Chromosome 1"/>
</dbReference>
<keyword evidence="2" id="KW-1185">Reference proteome</keyword>
<dbReference type="EMBL" id="CM026421">
    <property type="protein sequence ID" value="KAG0589223.1"/>
    <property type="molecule type" value="Genomic_DNA"/>
</dbReference>
<dbReference type="AlphaFoldDB" id="A0A8T0J393"/>
<evidence type="ECO:0000313" key="2">
    <source>
        <dbReference type="Proteomes" id="UP000822688"/>
    </source>
</evidence>
<comment type="caution">
    <text evidence="1">The sequence shown here is derived from an EMBL/GenBank/DDBJ whole genome shotgun (WGS) entry which is preliminary data.</text>
</comment>
<proteinExistence type="predicted"/>